<reference evidence="1" key="1">
    <citation type="submission" date="2015-04" db="EMBL/GenBank/DDBJ databases">
        <authorList>
            <person name="Syromyatnikov M.Y."/>
            <person name="Popov V.N."/>
        </authorList>
    </citation>
    <scope>NUCLEOTIDE SEQUENCE</scope>
    <source>
        <strain evidence="1">MO-1</strain>
    </source>
</reference>
<accession>A0A1S7LIT9</accession>
<protein>
    <submittedName>
        <fullName evidence="1">Uncharacterized protein</fullName>
    </submittedName>
</protein>
<sequence length="324" mass="35299">MYLDYHYHEGASTGEIRSDLIAVLTGESDPANLSASCDKTKTSLITSVPAGWSLHDPAVDSYADVIKAPVSDDPTQPKYVSLYLNSTILYLKVHQDWDATTHTTTNTLTNSESSYGLVISTIYPGRICMSASSNYIAVMSEYTNRDTQANGITRGCSNADSGPLLVTERTRAMPWDTVENGYIPFLWSPIGTVALNRASTLSQSLKYSQAKYNYQPHSQDTTDYAVNVFHPIGEGVNSDTSLRQPTSTPGEYSSFVVPLHACDANSSDNTAYLGELTAKCGIYVGPRYSLPDYHELNLNSTPYIAWPVGVAHASYGGIVFVPKE</sequence>
<proteinExistence type="predicted"/>
<evidence type="ECO:0000313" key="1">
    <source>
        <dbReference type="EMBL" id="CRH06007.1"/>
    </source>
</evidence>
<name>A0A1S7LIT9_MAGMO</name>
<gene>
    <name evidence="1" type="ORF">MAGMO_1831</name>
</gene>
<dbReference type="EMBL" id="LO017727">
    <property type="protein sequence ID" value="CRH06007.1"/>
    <property type="molecule type" value="Genomic_DNA"/>
</dbReference>
<organism evidence="1">
    <name type="scientific">Magnetococcus massalia (strain MO-1)</name>
    <dbReference type="NCBI Taxonomy" id="451514"/>
    <lineage>
        <taxon>Bacteria</taxon>
        <taxon>Pseudomonadati</taxon>
        <taxon>Pseudomonadota</taxon>
        <taxon>Magnetococcia</taxon>
        <taxon>Magnetococcales</taxon>
        <taxon>Magnetococcaceae</taxon>
        <taxon>Magnetococcus</taxon>
    </lineage>
</organism>
<dbReference type="AlphaFoldDB" id="A0A1S7LIT9"/>